<evidence type="ECO:0000256" key="1">
    <source>
        <dbReference type="ARBA" id="ARBA00001971"/>
    </source>
</evidence>
<comment type="cofactor">
    <cofactor evidence="1">
        <name>heme</name>
        <dbReference type="ChEBI" id="CHEBI:30413"/>
    </cofactor>
</comment>
<dbReference type="InterPro" id="IPR036396">
    <property type="entry name" value="Cyt_P450_sf"/>
</dbReference>
<dbReference type="InterPro" id="IPR050121">
    <property type="entry name" value="Cytochrome_P450_monoxygenase"/>
</dbReference>
<evidence type="ECO:0000256" key="3">
    <source>
        <dbReference type="ARBA" id="ARBA00022723"/>
    </source>
</evidence>
<comment type="similarity">
    <text evidence="5">Belongs to the cytochrome P450 family.</text>
</comment>
<dbReference type="InterPro" id="IPR001128">
    <property type="entry name" value="Cyt_P450"/>
</dbReference>
<dbReference type="Proteomes" id="UP001430848">
    <property type="component" value="Unassembled WGS sequence"/>
</dbReference>
<keyword evidence="5" id="KW-0503">Monooxygenase</keyword>
<name>A0ABR1NWI4_DIAER</name>
<keyword evidence="3 5" id="KW-0479">Metal-binding</keyword>
<protein>
    <recommendedName>
        <fullName evidence="8">Cytochrome P450</fullName>
    </recommendedName>
</protein>
<evidence type="ECO:0000256" key="2">
    <source>
        <dbReference type="ARBA" id="ARBA00022617"/>
    </source>
</evidence>
<organism evidence="6 7">
    <name type="scientific">Diaporthe eres</name>
    <name type="common">Phomopsis oblonga</name>
    <dbReference type="NCBI Taxonomy" id="83184"/>
    <lineage>
        <taxon>Eukaryota</taxon>
        <taxon>Fungi</taxon>
        <taxon>Dikarya</taxon>
        <taxon>Ascomycota</taxon>
        <taxon>Pezizomycotina</taxon>
        <taxon>Sordariomycetes</taxon>
        <taxon>Sordariomycetidae</taxon>
        <taxon>Diaporthales</taxon>
        <taxon>Diaporthaceae</taxon>
        <taxon>Diaporthe</taxon>
        <taxon>Diaporthe eres species complex</taxon>
    </lineage>
</organism>
<keyword evidence="7" id="KW-1185">Reference proteome</keyword>
<dbReference type="SUPFAM" id="SSF48264">
    <property type="entry name" value="Cytochrome P450"/>
    <property type="match status" value="1"/>
</dbReference>
<dbReference type="CDD" id="cd11062">
    <property type="entry name" value="CYP58-like"/>
    <property type="match status" value="1"/>
</dbReference>
<dbReference type="EMBL" id="JAKNSF020000089">
    <property type="protein sequence ID" value="KAK7718066.1"/>
    <property type="molecule type" value="Genomic_DNA"/>
</dbReference>
<dbReference type="Pfam" id="PF00067">
    <property type="entry name" value="p450"/>
    <property type="match status" value="1"/>
</dbReference>
<dbReference type="PRINTS" id="PR00463">
    <property type="entry name" value="EP450I"/>
</dbReference>
<evidence type="ECO:0000256" key="4">
    <source>
        <dbReference type="ARBA" id="ARBA00023004"/>
    </source>
</evidence>
<evidence type="ECO:0000256" key="5">
    <source>
        <dbReference type="RuleBase" id="RU000461"/>
    </source>
</evidence>
<dbReference type="Gene3D" id="1.10.630.10">
    <property type="entry name" value="Cytochrome P450"/>
    <property type="match status" value="2"/>
</dbReference>
<gene>
    <name evidence="6" type="ORF">SLS63_010549</name>
</gene>
<evidence type="ECO:0000313" key="7">
    <source>
        <dbReference type="Proteomes" id="UP001430848"/>
    </source>
</evidence>
<dbReference type="InterPro" id="IPR002401">
    <property type="entry name" value="Cyt_P450_E_grp-I"/>
</dbReference>
<evidence type="ECO:0000313" key="6">
    <source>
        <dbReference type="EMBL" id="KAK7718066.1"/>
    </source>
</evidence>
<comment type="caution">
    <text evidence="6">The sequence shown here is derived from an EMBL/GenBank/DDBJ whole genome shotgun (WGS) entry which is preliminary data.</text>
</comment>
<sequence length="400" mass="45718">MKGFPEETFGILHKVYDTKLLRIGPNELHISDPEVYKDIYKQVDAFPKYEPFYFSFNAPYTLFSETDAAKHKERRRLLNPMFSRAGILKLEPLIREKLSNLDAKVKRLSSRQDINVYDAFRLLTTEIIMEFAFSRSAGIIEEHHDDFDSVFTDALAIAPKGVYIMYEKPWLRHLANAIPTGILRFLKPEMSGIMDLLEYAFESVRYWESNPHEKKSHDIVFDRLGSLTQSDKITEGVDLLVAGSATTAASASTAVLQILQHPDVEKKLVDSLDAAIPSADHMPSLLELEKIDYLTIVSMSAHTVHTNVGVWGPDARYFNPDRWLGPEAKKLEQYQVAFSKGNRMCIGQNLATAEIHNILAHFFRKYKMSLPEDFVPPRKVDMFTLEHERPGIPIKVSTRQ</sequence>
<keyword evidence="2 5" id="KW-0349">Heme</keyword>
<dbReference type="PANTHER" id="PTHR24305">
    <property type="entry name" value="CYTOCHROME P450"/>
    <property type="match status" value="1"/>
</dbReference>
<dbReference type="PANTHER" id="PTHR24305:SF234">
    <property type="entry name" value="CYTOCHROME P450"/>
    <property type="match status" value="1"/>
</dbReference>
<dbReference type="PROSITE" id="PS00086">
    <property type="entry name" value="CYTOCHROME_P450"/>
    <property type="match status" value="1"/>
</dbReference>
<keyword evidence="5" id="KW-0560">Oxidoreductase</keyword>
<reference evidence="6 7" key="1">
    <citation type="submission" date="2024-02" db="EMBL/GenBank/DDBJ databases">
        <title>De novo assembly and annotation of 12 fungi associated with fruit tree decline syndrome in Ontario, Canada.</title>
        <authorList>
            <person name="Sulman M."/>
            <person name="Ellouze W."/>
            <person name="Ilyukhin E."/>
        </authorList>
    </citation>
    <scope>NUCLEOTIDE SEQUENCE [LARGE SCALE GENOMIC DNA]</scope>
    <source>
        <strain evidence="6 7">M169</strain>
    </source>
</reference>
<keyword evidence="4 5" id="KW-0408">Iron</keyword>
<accession>A0ABR1NWI4</accession>
<evidence type="ECO:0008006" key="8">
    <source>
        <dbReference type="Google" id="ProtNLM"/>
    </source>
</evidence>
<dbReference type="InterPro" id="IPR017972">
    <property type="entry name" value="Cyt_P450_CS"/>
</dbReference>
<proteinExistence type="inferred from homology"/>